<dbReference type="EMBL" id="CAJPDS010000009">
    <property type="protein sequence ID" value="CAF9910863.1"/>
    <property type="molecule type" value="Genomic_DNA"/>
</dbReference>
<dbReference type="Pfam" id="PF01694">
    <property type="entry name" value="Rhomboid"/>
    <property type="match status" value="1"/>
</dbReference>
<keyword evidence="3 8" id="KW-0812">Transmembrane</keyword>
<name>A0A8H3ESJ7_9LECA</name>
<feature type="transmembrane region" description="Helical" evidence="8">
    <location>
        <begin position="458"/>
        <end position="481"/>
    </location>
</feature>
<dbReference type="Proteomes" id="UP000664521">
    <property type="component" value="Unassembled WGS sequence"/>
</dbReference>
<feature type="transmembrane region" description="Helical" evidence="8">
    <location>
        <begin position="518"/>
        <end position="537"/>
    </location>
</feature>
<keyword evidence="11" id="KW-1185">Reference proteome</keyword>
<dbReference type="OrthoDB" id="10260614at2759"/>
<keyword evidence="4" id="KW-0378">Hydrolase</keyword>
<evidence type="ECO:0000313" key="10">
    <source>
        <dbReference type="EMBL" id="CAF9910863.1"/>
    </source>
</evidence>
<dbReference type="GO" id="GO:0004252">
    <property type="term" value="F:serine-type endopeptidase activity"/>
    <property type="evidence" value="ECO:0007669"/>
    <property type="project" value="InterPro"/>
</dbReference>
<sequence>MSAVGLTLWRTISREIPVSSLSLGTISTKSSSLRRSLQPHSTWLRCSQPLLYGIGPKLRLAPFATASKWRAKVPLEPEQVPLLPENATSHPLEFKRESPATIKQIFGLKIDPKRGNSILEKLQRQRVAGTIDEGIPNVDESALHQGLEWLRTNYPLDEDAAIILRLEREEAQQSQALIDRAVELGIYAPKDAEEPSGSQVQTGLQKPVVYIPQQDPERNRVLGHSYIEQRRKENMAAREAKEAAKKAEQEAAEAEAIRTGVPIPTAETKALARREKVAEKKEMWQEYVRSAYEPKGQEWPKMTVLQRLWPSAVFTATIFGLSVLFAIYYTPPPKKARIWPDVPPAAATVLVLIGMNVLVYLAWHVVPLQRGLFRYFINVPGYPSAFAILGNTFSHQNLGHLATNMLVMWLFGTRLHDDIGRGPFLATYIACGALSSFGSLTAHVLTSAFRTGALGASGGLMGVMAAWCVVNMNTTISVWFLPDEWTKHISTLAFLAVLIGGDFLFMRKGTLVSPHKNVDYMSHVFGAFSGIAAGVFINKKLDLKREKPAIKDNKKKTIALVR</sequence>
<dbReference type="InterPro" id="IPR035952">
    <property type="entry name" value="Rhomboid-like_sf"/>
</dbReference>
<dbReference type="GO" id="GO:0016020">
    <property type="term" value="C:membrane"/>
    <property type="evidence" value="ECO:0007669"/>
    <property type="project" value="UniProtKB-SubCell"/>
</dbReference>
<evidence type="ECO:0000256" key="6">
    <source>
        <dbReference type="ARBA" id="ARBA00023136"/>
    </source>
</evidence>
<feature type="transmembrane region" description="Helical" evidence="8">
    <location>
        <begin position="308"/>
        <end position="330"/>
    </location>
</feature>
<dbReference type="InterPro" id="IPR022764">
    <property type="entry name" value="Peptidase_S54_rhomboid_dom"/>
</dbReference>
<evidence type="ECO:0000256" key="4">
    <source>
        <dbReference type="ARBA" id="ARBA00022801"/>
    </source>
</evidence>
<protein>
    <recommendedName>
        <fullName evidence="9">Peptidase S54 rhomboid domain-containing protein</fullName>
    </recommendedName>
</protein>
<evidence type="ECO:0000256" key="7">
    <source>
        <dbReference type="SAM" id="Coils"/>
    </source>
</evidence>
<dbReference type="Gene3D" id="1.20.1540.10">
    <property type="entry name" value="Rhomboid-like"/>
    <property type="match status" value="1"/>
</dbReference>
<dbReference type="SUPFAM" id="SSF144091">
    <property type="entry name" value="Rhomboid-like"/>
    <property type="match status" value="1"/>
</dbReference>
<evidence type="ECO:0000259" key="9">
    <source>
        <dbReference type="Pfam" id="PF01694"/>
    </source>
</evidence>
<evidence type="ECO:0000256" key="8">
    <source>
        <dbReference type="SAM" id="Phobius"/>
    </source>
</evidence>
<evidence type="ECO:0000256" key="2">
    <source>
        <dbReference type="ARBA" id="ARBA00009045"/>
    </source>
</evidence>
<comment type="caution">
    <text evidence="10">The sequence shown here is derived from an EMBL/GenBank/DDBJ whole genome shotgun (WGS) entry which is preliminary data.</text>
</comment>
<evidence type="ECO:0000313" key="11">
    <source>
        <dbReference type="Proteomes" id="UP000664521"/>
    </source>
</evidence>
<evidence type="ECO:0000256" key="1">
    <source>
        <dbReference type="ARBA" id="ARBA00004141"/>
    </source>
</evidence>
<dbReference type="GO" id="GO:0006465">
    <property type="term" value="P:signal peptide processing"/>
    <property type="evidence" value="ECO:0007669"/>
    <property type="project" value="TreeGrafter"/>
</dbReference>
<feature type="domain" description="Peptidase S54 rhomboid" evidence="9">
    <location>
        <begin position="388"/>
        <end position="537"/>
    </location>
</feature>
<feature type="coiled-coil region" evidence="7">
    <location>
        <begin position="227"/>
        <end position="257"/>
    </location>
</feature>
<dbReference type="AlphaFoldDB" id="A0A8H3ESJ7"/>
<reference evidence="10" key="1">
    <citation type="submission" date="2021-03" db="EMBL/GenBank/DDBJ databases">
        <authorList>
            <person name="Tagirdzhanova G."/>
        </authorList>
    </citation>
    <scope>NUCLEOTIDE SEQUENCE</scope>
</reference>
<evidence type="ECO:0000256" key="5">
    <source>
        <dbReference type="ARBA" id="ARBA00022989"/>
    </source>
</evidence>
<proteinExistence type="inferred from homology"/>
<feature type="transmembrane region" description="Helical" evidence="8">
    <location>
        <begin position="424"/>
        <end position="446"/>
    </location>
</feature>
<keyword evidence="5 8" id="KW-1133">Transmembrane helix</keyword>
<keyword evidence="6 8" id="KW-0472">Membrane</keyword>
<keyword evidence="7" id="KW-0175">Coiled coil</keyword>
<feature type="transmembrane region" description="Helical" evidence="8">
    <location>
        <begin position="488"/>
        <end position="506"/>
    </location>
</feature>
<comment type="subcellular location">
    <subcellularLocation>
        <location evidence="1">Membrane</location>
        <topology evidence="1">Multi-pass membrane protein</topology>
    </subcellularLocation>
</comment>
<accession>A0A8H3ESJ7</accession>
<comment type="similarity">
    <text evidence="2">Belongs to the peptidase S54 family.</text>
</comment>
<dbReference type="PANTHER" id="PTHR43731:SF14">
    <property type="entry name" value="PRESENILIN-ASSOCIATED RHOMBOID-LIKE PROTEIN, MITOCHONDRIAL"/>
    <property type="match status" value="1"/>
</dbReference>
<evidence type="ECO:0000256" key="3">
    <source>
        <dbReference type="ARBA" id="ARBA00022692"/>
    </source>
</evidence>
<feature type="transmembrane region" description="Helical" evidence="8">
    <location>
        <begin position="342"/>
        <end position="366"/>
    </location>
</feature>
<gene>
    <name evidence="10" type="ORF">HETSPECPRED_010213</name>
</gene>
<dbReference type="InterPro" id="IPR050925">
    <property type="entry name" value="Rhomboid_protease_S54"/>
</dbReference>
<dbReference type="PANTHER" id="PTHR43731">
    <property type="entry name" value="RHOMBOID PROTEASE"/>
    <property type="match status" value="1"/>
</dbReference>
<organism evidence="10 11">
    <name type="scientific">Heterodermia speciosa</name>
    <dbReference type="NCBI Taxonomy" id="116794"/>
    <lineage>
        <taxon>Eukaryota</taxon>
        <taxon>Fungi</taxon>
        <taxon>Dikarya</taxon>
        <taxon>Ascomycota</taxon>
        <taxon>Pezizomycotina</taxon>
        <taxon>Lecanoromycetes</taxon>
        <taxon>OSLEUM clade</taxon>
        <taxon>Lecanoromycetidae</taxon>
        <taxon>Caliciales</taxon>
        <taxon>Physciaceae</taxon>
        <taxon>Heterodermia</taxon>
    </lineage>
</organism>